<reference evidence="7" key="1">
    <citation type="journal article" date="2014" name="BMC Genomics">
        <title>Characterizing the developmental transcriptome of the oriental fruit fly, Bactrocera dorsalis (Diptera: Tephritidae) through comparative genomic analysis with Drosophila melanogaster utilizing modENCODE datasets.</title>
        <authorList>
            <person name="Geib S.M."/>
            <person name="Calla B."/>
            <person name="Hall B."/>
            <person name="Hou S."/>
            <person name="Manoukis N.C."/>
        </authorList>
    </citation>
    <scope>NUCLEOTIDE SEQUENCE</scope>
    <source>
        <strain evidence="7">Punador</strain>
    </source>
</reference>
<feature type="signal peptide" evidence="6">
    <location>
        <begin position="1"/>
        <end position="16"/>
    </location>
</feature>
<dbReference type="SMART" id="SM00708">
    <property type="entry name" value="PhBP"/>
    <property type="match status" value="1"/>
</dbReference>
<comment type="similarity">
    <text evidence="2">Belongs to the PBP/GOBP family.</text>
</comment>
<dbReference type="PANTHER" id="PTHR11857">
    <property type="entry name" value="ODORANT BINDING PROTEIN-RELATED"/>
    <property type="match status" value="1"/>
</dbReference>
<comment type="subcellular location">
    <subcellularLocation>
        <location evidence="1">Secreted</location>
    </subcellularLocation>
</comment>
<keyword evidence="4 6" id="KW-0732">Signal</keyword>
<feature type="chain" id="PRO_5001557931" evidence="6">
    <location>
        <begin position="17"/>
        <end position="148"/>
    </location>
</feature>
<dbReference type="CDD" id="cd23992">
    <property type="entry name" value="PBP_GOBP"/>
    <property type="match status" value="1"/>
</dbReference>
<dbReference type="Pfam" id="PF01395">
    <property type="entry name" value="PBP_GOBP"/>
    <property type="match status" value="1"/>
</dbReference>
<dbReference type="Gene3D" id="1.10.238.20">
    <property type="entry name" value="Pheromone/general odorant binding protein domain"/>
    <property type="match status" value="1"/>
</dbReference>
<protein>
    <submittedName>
        <fullName evidence="7">General odorant-binding protein 99a</fullName>
    </submittedName>
</protein>
<proteinExistence type="inferred from homology"/>
<accession>A0A034WIQ9</accession>
<evidence type="ECO:0000256" key="1">
    <source>
        <dbReference type="ARBA" id="ARBA00004613"/>
    </source>
</evidence>
<dbReference type="EMBL" id="GAKP01004922">
    <property type="protein sequence ID" value="JAC54030.1"/>
    <property type="molecule type" value="Transcribed_RNA"/>
</dbReference>
<evidence type="ECO:0000256" key="5">
    <source>
        <dbReference type="ARBA" id="ARBA00023157"/>
    </source>
</evidence>
<dbReference type="InterPro" id="IPR006170">
    <property type="entry name" value="PBP/GOBP"/>
</dbReference>
<dbReference type="InterPro" id="IPR036728">
    <property type="entry name" value="PBP_GOBP_sf"/>
</dbReference>
<name>A0A034WIQ9_BACDO</name>
<dbReference type="GO" id="GO:0005549">
    <property type="term" value="F:odorant binding"/>
    <property type="evidence" value="ECO:0007669"/>
    <property type="project" value="InterPro"/>
</dbReference>
<evidence type="ECO:0000256" key="3">
    <source>
        <dbReference type="ARBA" id="ARBA00022525"/>
    </source>
</evidence>
<evidence type="ECO:0000256" key="6">
    <source>
        <dbReference type="SAM" id="SignalP"/>
    </source>
</evidence>
<dbReference type="GO" id="GO:0007608">
    <property type="term" value="P:sensory perception of smell"/>
    <property type="evidence" value="ECO:0007669"/>
    <property type="project" value="TreeGrafter"/>
</dbReference>
<dbReference type="SUPFAM" id="SSF47565">
    <property type="entry name" value="Insect pheromone/odorant-binding proteins"/>
    <property type="match status" value="1"/>
</dbReference>
<evidence type="ECO:0000256" key="2">
    <source>
        <dbReference type="ARBA" id="ARBA00008098"/>
    </source>
</evidence>
<evidence type="ECO:0000313" key="7">
    <source>
        <dbReference type="EMBL" id="JAC54030.1"/>
    </source>
</evidence>
<dbReference type="PANTHER" id="PTHR11857:SF46">
    <property type="entry name" value="GENERAL ODORANT-BINDING PROTEIN 99A-RELATED"/>
    <property type="match status" value="1"/>
</dbReference>
<dbReference type="AlphaFoldDB" id="A0A034WIQ9"/>
<dbReference type="GO" id="GO:0005615">
    <property type="term" value="C:extracellular space"/>
    <property type="evidence" value="ECO:0007669"/>
    <property type="project" value="TreeGrafter"/>
</dbReference>
<evidence type="ECO:0000256" key="4">
    <source>
        <dbReference type="ARBA" id="ARBA00022729"/>
    </source>
</evidence>
<keyword evidence="3" id="KW-0964">Secreted</keyword>
<dbReference type="OrthoDB" id="5978988at2759"/>
<sequence length="148" mass="16678">MKTIIALCLLLAVTSAEYAVKNEENLQQYRRECATELKVPAEHIEQFRKWQFPNDAVTQCYLKCVFEKFGLFDAVTGFNLEHIHQQLQGAEVAPPGDADHDDVVHNKIAACVDTNEQGSNACEWAYRGGVCFIKENLQLVKHSVKPQA</sequence>
<keyword evidence="5" id="KW-1015">Disulfide bond</keyword>
<organism evidence="7">
    <name type="scientific">Bactrocera dorsalis</name>
    <name type="common">Oriental fruit fly</name>
    <name type="synonym">Dacus dorsalis</name>
    <dbReference type="NCBI Taxonomy" id="27457"/>
    <lineage>
        <taxon>Eukaryota</taxon>
        <taxon>Metazoa</taxon>
        <taxon>Ecdysozoa</taxon>
        <taxon>Arthropoda</taxon>
        <taxon>Hexapoda</taxon>
        <taxon>Insecta</taxon>
        <taxon>Pterygota</taxon>
        <taxon>Neoptera</taxon>
        <taxon>Endopterygota</taxon>
        <taxon>Diptera</taxon>
        <taxon>Brachycera</taxon>
        <taxon>Muscomorpha</taxon>
        <taxon>Tephritoidea</taxon>
        <taxon>Tephritidae</taxon>
        <taxon>Bactrocera</taxon>
        <taxon>Bactrocera</taxon>
    </lineage>
</organism>
<gene>
    <name evidence="7" type="primary">OB99A</name>
</gene>